<dbReference type="Gene3D" id="3.40.366.10">
    <property type="entry name" value="Malonyl-Coenzyme A Acyl Carrier Protein, domain 2"/>
    <property type="match status" value="1"/>
</dbReference>
<evidence type="ECO:0000259" key="1">
    <source>
        <dbReference type="SMART" id="SM00827"/>
    </source>
</evidence>
<reference evidence="2" key="1">
    <citation type="submission" date="2021-01" db="EMBL/GenBank/DDBJ databases">
        <authorList>
            <person name="Corre E."/>
            <person name="Pelletier E."/>
            <person name="Niang G."/>
            <person name="Scheremetjew M."/>
            <person name="Finn R."/>
            <person name="Kale V."/>
            <person name="Holt S."/>
            <person name="Cochrane G."/>
            <person name="Meng A."/>
            <person name="Brown T."/>
            <person name="Cohen L."/>
        </authorList>
    </citation>
    <scope>NUCLEOTIDE SEQUENCE</scope>
    <source>
        <strain evidence="2">OF101</strain>
    </source>
</reference>
<dbReference type="SUPFAM" id="SSF55048">
    <property type="entry name" value="Probable ACP-binding domain of malonyl-CoA ACP transacylase"/>
    <property type="match status" value="1"/>
</dbReference>
<dbReference type="InterPro" id="IPR016036">
    <property type="entry name" value="Malonyl_transacylase_ACP-bd"/>
</dbReference>
<feature type="domain" description="Malonyl-CoA:ACP transacylase (MAT)" evidence="1">
    <location>
        <begin position="196"/>
        <end position="494"/>
    </location>
</feature>
<evidence type="ECO:0000313" key="2">
    <source>
        <dbReference type="EMBL" id="CAD9176468.1"/>
    </source>
</evidence>
<gene>
    <name evidence="2" type="ORF">ACAT0790_LOCUS53237</name>
</gene>
<dbReference type="SUPFAM" id="SSF52151">
    <property type="entry name" value="FabD/lysophospholipase-like"/>
    <property type="match status" value="1"/>
</dbReference>
<dbReference type="GO" id="GO:0016740">
    <property type="term" value="F:transferase activity"/>
    <property type="evidence" value="ECO:0007669"/>
    <property type="project" value="InterPro"/>
</dbReference>
<accession>A0A7S1RUF4</accession>
<dbReference type="InterPro" id="IPR052760">
    <property type="entry name" value="Mitochondrial_malonyltrans"/>
</dbReference>
<dbReference type="PANTHER" id="PTHR47170">
    <property type="entry name" value="MALONYL-COA ACP TRANSACYLASE, ACP-BINDING"/>
    <property type="match status" value="1"/>
</dbReference>
<dbReference type="PANTHER" id="PTHR47170:SF2">
    <property type="entry name" value="MALONYL-COA:ACP TRANSACYLASE (MAT) DOMAIN-CONTAINING PROTEIN"/>
    <property type="match status" value="1"/>
</dbReference>
<dbReference type="SMART" id="SM00827">
    <property type="entry name" value="PKS_AT"/>
    <property type="match status" value="1"/>
</dbReference>
<proteinExistence type="predicted"/>
<dbReference type="InterPro" id="IPR001227">
    <property type="entry name" value="Ac_transferase_dom_sf"/>
</dbReference>
<dbReference type="Pfam" id="PF00698">
    <property type="entry name" value="Acyl_transf_1"/>
    <property type="match status" value="1"/>
</dbReference>
<organism evidence="2">
    <name type="scientific">Alexandrium catenella</name>
    <name type="common">Red tide dinoflagellate</name>
    <name type="synonym">Gonyaulax catenella</name>
    <dbReference type="NCBI Taxonomy" id="2925"/>
    <lineage>
        <taxon>Eukaryota</taxon>
        <taxon>Sar</taxon>
        <taxon>Alveolata</taxon>
        <taxon>Dinophyceae</taxon>
        <taxon>Gonyaulacales</taxon>
        <taxon>Pyrocystaceae</taxon>
        <taxon>Alexandrium</taxon>
    </lineage>
</organism>
<dbReference type="AlphaFoldDB" id="A0A7S1RUF4"/>
<dbReference type="Gene3D" id="3.30.70.250">
    <property type="entry name" value="Malonyl-CoA ACP transacylase, ACP-binding"/>
    <property type="match status" value="1"/>
</dbReference>
<dbReference type="InterPro" id="IPR014043">
    <property type="entry name" value="Acyl_transferase_dom"/>
</dbReference>
<dbReference type="InterPro" id="IPR016035">
    <property type="entry name" value="Acyl_Trfase/lysoPLipase"/>
</dbReference>
<name>A0A7S1RUF4_ALECA</name>
<protein>
    <recommendedName>
        <fullName evidence="1">Malonyl-CoA:ACP transacylase (MAT) domain-containing protein</fullName>
    </recommendedName>
</protein>
<sequence>MPGVEPSNYRSKTGIEDVPLYYEESWMTVPFDNYEGMTQQQFQDSVAPFSCHGKLVQIEVPKGWRRVEASHPGKHFYVHPSTGAITRFAKEIYDCKRECWISATGQPISAAELEMHPEDRGMMLAYKDAPLPTKAPAVKAAAPPQKKKVEKPAADAAAPEAKAIEAAPEAEAAAIEEVKEGVPAAPAEPPLPVGLLFPGQGSQYVKMLTGVKDLPAVKEMLDTAQKILGYDLLELCMKGPESKLEMTKHCQPAMYVGGLAGIEKLRTTKPERIDRCQGVAGLSLGEYTALTVAGVFSFEQGLKLVKLRGEAMQEAAEASPQSMLSVAGLDQETLQKLCDDCISGPKDVCQIANFLFPNGFSCAGTQSAVEKLMAKAQKTEGCLQAKLLKTSGGFHTKLMEPAKEKLLAALKDIEKEMKPPRCDVYMNVTGKRITPATKPAEIITMLGDQLVSCVQWEPSMKMMIKDGVTEFYECGPQKQLKAMMKRIDPEAWKNTKNIDV</sequence>
<dbReference type="EMBL" id="HBGE01089370">
    <property type="protein sequence ID" value="CAD9176468.1"/>
    <property type="molecule type" value="Transcribed_RNA"/>
</dbReference>